<reference evidence="2" key="1">
    <citation type="journal article" date="2020" name="New Phytol.">
        <title>Comparative genomics reveals dynamic genome evolution in host specialist ectomycorrhizal fungi.</title>
        <authorList>
            <person name="Lofgren L.A."/>
            <person name="Nguyen N.H."/>
            <person name="Vilgalys R."/>
            <person name="Ruytinx J."/>
            <person name="Liao H.L."/>
            <person name="Branco S."/>
            <person name="Kuo A."/>
            <person name="LaButti K."/>
            <person name="Lipzen A."/>
            <person name="Andreopoulos W."/>
            <person name="Pangilinan J."/>
            <person name="Riley R."/>
            <person name="Hundley H."/>
            <person name="Na H."/>
            <person name="Barry K."/>
            <person name="Grigoriev I.V."/>
            <person name="Stajich J.E."/>
            <person name="Kennedy P.G."/>
        </authorList>
    </citation>
    <scope>NUCLEOTIDE SEQUENCE</scope>
    <source>
        <strain evidence="2">FC423</strain>
    </source>
</reference>
<name>A0A9P7F987_9AGAM</name>
<feature type="region of interest" description="Disordered" evidence="1">
    <location>
        <begin position="1"/>
        <end position="30"/>
    </location>
</feature>
<dbReference type="RefSeq" id="XP_041293595.1">
    <property type="nucleotide sequence ID" value="XM_041444011.1"/>
</dbReference>
<feature type="region of interest" description="Disordered" evidence="1">
    <location>
        <begin position="60"/>
        <end position="103"/>
    </location>
</feature>
<evidence type="ECO:0000256" key="1">
    <source>
        <dbReference type="SAM" id="MobiDB-lite"/>
    </source>
</evidence>
<dbReference type="GeneID" id="64706270"/>
<evidence type="ECO:0000313" key="3">
    <source>
        <dbReference type="Proteomes" id="UP000823399"/>
    </source>
</evidence>
<sequence length="180" mass="19377">MKAVSSTDAAGVPIPVSSPSTTLLSYIPRPPPLRQSDYPCSAEPPHRRVLVFMIPHATGSRRSLSPPLRSAHYDAHPGGNGYSGDRSGPPRDDNGAGRSGRTGREWQESWLVVGSPRACRSLSSIDRAVASRYRGLALVPLQSVPVPPSVSETIPLAMSRKLAIGEPDMFFFLLSNFACR</sequence>
<proteinExistence type="predicted"/>
<organism evidence="2 3">
    <name type="scientific">Suillus discolor</name>
    <dbReference type="NCBI Taxonomy" id="1912936"/>
    <lineage>
        <taxon>Eukaryota</taxon>
        <taxon>Fungi</taxon>
        <taxon>Dikarya</taxon>
        <taxon>Basidiomycota</taxon>
        <taxon>Agaricomycotina</taxon>
        <taxon>Agaricomycetes</taxon>
        <taxon>Agaricomycetidae</taxon>
        <taxon>Boletales</taxon>
        <taxon>Suillineae</taxon>
        <taxon>Suillaceae</taxon>
        <taxon>Suillus</taxon>
    </lineage>
</organism>
<protein>
    <submittedName>
        <fullName evidence="2">Uncharacterized protein</fullName>
    </submittedName>
</protein>
<dbReference type="EMBL" id="JABBWM010000023">
    <property type="protein sequence ID" value="KAG2109650.1"/>
    <property type="molecule type" value="Genomic_DNA"/>
</dbReference>
<gene>
    <name evidence="2" type="ORF">F5147DRAFT_836598</name>
</gene>
<accession>A0A9P7F987</accession>
<feature type="compositionally biased region" description="Low complexity" evidence="1">
    <location>
        <begin position="60"/>
        <end position="70"/>
    </location>
</feature>
<keyword evidence="3" id="KW-1185">Reference proteome</keyword>
<comment type="caution">
    <text evidence="2">The sequence shown here is derived from an EMBL/GenBank/DDBJ whole genome shotgun (WGS) entry which is preliminary data.</text>
</comment>
<dbReference type="Proteomes" id="UP000823399">
    <property type="component" value="Unassembled WGS sequence"/>
</dbReference>
<dbReference type="AlphaFoldDB" id="A0A9P7F987"/>
<evidence type="ECO:0000313" key="2">
    <source>
        <dbReference type="EMBL" id="KAG2109650.1"/>
    </source>
</evidence>